<dbReference type="EMBL" id="PDWZ02000004">
    <property type="protein sequence ID" value="KAB2106424.1"/>
    <property type="molecule type" value="Genomic_DNA"/>
</dbReference>
<protein>
    <submittedName>
        <fullName evidence="1">Uncharacterized protein</fullName>
    </submittedName>
</protein>
<name>A0ACB6FPS3_9PLEO</name>
<accession>A0ACB6FPS3</accession>
<keyword evidence="2" id="KW-1185">Reference proteome</keyword>
<organism evidence="1 2">
    <name type="scientific">Alternaria gaisen</name>
    <dbReference type="NCBI Taxonomy" id="167740"/>
    <lineage>
        <taxon>Eukaryota</taxon>
        <taxon>Fungi</taxon>
        <taxon>Dikarya</taxon>
        <taxon>Ascomycota</taxon>
        <taxon>Pezizomycotina</taxon>
        <taxon>Dothideomycetes</taxon>
        <taxon>Pleosporomycetidae</taxon>
        <taxon>Pleosporales</taxon>
        <taxon>Pleosporineae</taxon>
        <taxon>Pleosporaceae</taxon>
        <taxon>Alternaria</taxon>
        <taxon>Alternaria sect. Alternaria</taxon>
    </lineage>
</organism>
<sequence>MYWPSLGLALATFFNNVAASPAHDLKARQFATAAMLRFQCSQLVYDRIDPLVQPGVAPSAHMRKQHPRAGSTRTLTNLAYRHPDQIVGGNAFNVSMPPLDLDPSTEATCTTCDFAEDLSNYWTANLYFKARNGTFQRVPQMVNLGLQGREGVTVYYIPPYDGKSTVTAFPKGFRMLVGDPGLRVQEGQQKQLCHRCFTNKEQDPFGGAPCIGEFDTAGLPPKMCGGGIRTTITFPTCWDGKNLDSPNHKDHITYPTTGSFESNGPCPATHPIHMPQLMYEVMWDTTPFNDAALWPDDGSQPFVYSMGDATGYGQHGDYVFGWKDGALQKAMDQRCFGNTCTGLTTQSADVSTKCGVPQAVKEPVDGWLDELPGGPAVTYE</sequence>
<evidence type="ECO:0000313" key="1">
    <source>
        <dbReference type="EMBL" id="KAB2106424.1"/>
    </source>
</evidence>
<gene>
    <name evidence="1" type="ORF">AG0111_0g5139</name>
</gene>
<reference evidence="1 2" key="1">
    <citation type="journal article" date="2019" name="bioRxiv">
        <title>Genomics, evolutionary history and diagnostics of the Alternaria alternata species group including apple and Asian pear pathotypes.</title>
        <authorList>
            <person name="Armitage A.D."/>
            <person name="Cockerton H.M."/>
            <person name="Sreenivasaprasad S."/>
            <person name="Woodhall J.W."/>
            <person name="Lane C.R."/>
            <person name="Harrison R.J."/>
            <person name="Clarkson J.P."/>
        </authorList>
    </citation>
    <scope>NUCLEOTIDE SEQUENCE [LARGE SCALE GENOMIC DNA]</scope>
    <source>
        <strain evidence="1 2">FERA 650</strain>
    </source>
</reference>
<comment type="caution">
    <text evidence="1">The sequence shown here is derived from an EMBL/GenBank/DDBJ whole genome shotgun (WGS) entry which is preliminary data.</text>
</comment>
<evidence type="ECO:0000313" key="2">
    <source>
        <dbReference type="Proteomes" id="UP000293547"/>
    </source>
</evidence>
<proteinExistence type="predicted"/>
<dbReference type="Proteomes" id="UP000293547">
    <property type="component" value="Unassembled WGS sequence"/>
</dbReference>